<evidence type="ECO:0000256" key="6">
    <source>
        <dbReference type="SAM" id="SignalP"/>
    </source>
</evidence>
<reference evidence="9" key="1">
    <citation type="submission" date="2025-08" db="UniProtKB">
        <authorList>
            <consortium name="RefSeq"/>
        </authorList>
    </citation>
    <scope>IDENTIFICATION</scope>
    <source>
        <strain evidence="9">14028-0561.14</strain>
        <tissue evidence="9">Whole fly</tissue>
    </source>
</reference>
<dbReference type="PANTHER" id="PTHR45969">
    <property type="entry name" value="RING ZINC FINGER PROTEIN-RELATED"/>
    <property type="match status" value="1"/>
</dbReference>
<feature type="region of interest" description="Disordered" evidence="5">
    <location>
        <begin position="30"/>
        <end position="53"/>
    </location>
</feature>
<dbReference type="RefSeq" id="XP_017036778.1">
    <property type="nucleotide sequence ID" value="XM_017181289.3"/>
</dbReference>
<feature type="chain" id="PRO_5028364495" description="RING-type domain-containing protein" evidence="6">
    <location>
        <begin position="18"/>
        <end position="169"/>
    </location>
</feature>
<feature type="domain" description="RING-type" evidence="7">
    <location>
        <begin position="73"/>
        <end position="113"/>
    </location>
</feature>
<dbReference type="PANTHER" id="PTHR45969:SF69">
    <property type="entry name" value="FINGER DOMAIN PROTEIN, PUTATIVE (AFU_ORTHOLOGUE AFUA_3G12190)-RELATED"/>
    <property type="match status" value="1"/>
</dbReference>
<evidence type="ECO:0000313" key="9">
    <source>
        <dbReference type="RefSeq" id="XP_017036778.1"/>
    </source>
</evidence>
<keyword evidence="8" id="KW-1185">Reference proteome</keyword>
<keyword evidence="2 4" id="KW-0863">Zinc-finger</keyword>
<dbReference type="AlphaFoldDB" id="A0A6P4JPP1"/>
<dbReference type="SUPFAM" id="SSF57850">
    <property type="entry name" value="RING/U-box"/>
    <property type="match status" value="2"/>
</dbReference>
<evidence type="ECO:0000256" key="2">
    <source>
        <dbReference type="ARBA" id="ARBA00022771"/>
    </source>
</evidence>
<keyword evidence="1" id="KW-0479">Metal-binding</keyword>
<dbReference type="GO" id="GO:0061630">
    <property type="term" value="F:ubiquitin protein ligase activity"/>
    <property type="evidence" value="ECO:0007669"/>
    <property type="project" value="TreeGrafter"/>
</dbReference>
<dbReference type="Gene3D" id="3.30.40.10">
    <property type="entry name" value="Zinc/RING finger domain, C3HC4 (zinc finger)"/>
    <property type="match status" value="2"/>
</dbReference>
<sequence>MVYLNILLGLGVVLVSAAAAIYFSQPSYQQTPPYRHRRRNDEEDDAGSFCSDTKKRRNLGQQQMRGSKPGDKCSVCLDEMAVENIHKMECGHALHNECFEEYRYLRRNCPLCSQTVNPSLPGDNCTICLDPLNRNDMVFLRCQHAMHQLCYEQFIDSGAKVCSLCRKGL</sequence>
<dbReference type="GO" id="GO:0008270">
    <property type="term" value="F:zinc ion binding"/>
    <property type="evidence" value="ECO:0007669"/>
    <property type="project" value="UniProtKB-KW"/>
</dbReference>
<gene>
    <name evidence="9" type="primary">LOC108084892</name>
</gene>
<evidence type="ECO:0000256" key="4">
    <source>
        <dbReference type="PROSITE-ProRule" id="PRU00175"/>
    </source>
</evidence>
<name>A0A6P4JPP1_DROKI</name>
<evidence type="ECO:0000256" key="1">
    <source>
        <dbReference type="ARBA" id="ARBA00022723"/>
    </source>
</evidence>
<dbReference type="PROSITE" id="PS50089">
    <property type="entry name" value="ZF_RING_2"/>
    <property type="match status" value="2"/>
</dbReference>
<protein>
    <recommendedName>
        <fullName evidence="7">RING-type domain-containing protein</fullName>
    </recommendedName>
</protein>
<dbReference type="GO" id="GO:0016567">
    <property type="term" value="P:protein ubiquitination"/>
    <property type="evidence" value="ECO:0007669"/>
    <property type="project" value="TreeGrafter"/>
</dbReference>
<evidence type="ECO:0000259" key="7">
    <source>
        <dbReference type="PROSITE" id="PS50089"/>
    </source>
</evidence>
<dbReference type="InterPro" id="IPR013083">
    <property type="entry name" value="Znf_RING/FYVE/PHD"/>
</dbReference>
<dbReference type="SMART" id="SM00184">
    <property type="entry name" value="RING"/>
    <property type="match status" value="2"/>
</dbReference>
<evidence type="ECO:0000256" key="5">
    <source>
        <dbReference type="SAM" id="MobiDB-lite"/>
    </source>
</evidence>
<keyword evidence="3" id="KW-0862">Zinc</keyword>
<feature type="signal peptide" evidence="6">
    <location>
        <begin position="1"/>
        <end position="17"/>
    </location>
</feature>
<evidence type="ECO:0000313" key="8">
    <source>
        <dbReference type="Proteomes" id="UP001652661"/>
    </source>
</evidence>
<dbReference type="OrthoDB" id="8062037at2759"/>
<accession>A0A6P4JPP1</accession>
<dbReference type="GeneID" id="108084892"/>
<dbReference type="Pfam" id="PF13639">
    <property type="entry name" value="zf-RING_2"/>
    <property type="match status" value="2"/>
</dbReference>
<evidence type="ECO:0000256" key="3">
    <source>
        <dbReference type="ARBA" id="ARBA00022833"/>
    </source>
</evidence>
<organism evidence="8 9">
    <name type="scientific">Drosophila kikkawai</name>
    <name type="common">Fruit fly</name>
    <dbReference type="NCBI Taxonomy" id="30033"/>
    <lineage>
        <taxon>Eukaryota</taxon>
        <taxon>Metazoa</taxon>
        <taxon>Ecdysozoa</taxon>
        <taxon>Arthropoda</taxon>
        <taxon>Hexapoda</taxon>
        <taxon>Insecta</taxon>
        <taxon>Pterygota</taxon>
        <taxon>Neoptera</taxon>
        <taxon>Endopterygota</taxon>
        <taxon>Diptera</taxon>
        <taxon>Brachycera</taxon>
        <taxon>Muscomorpha</taxon>
        <taxon>Ephydroidea</taxon>
        <taxon>Drosophilidae</taxon>
        <taxon>Drosophila</taxon>
        <taxon>Sophophora</taxon>
    </lineage>
</organism>
<dbReference type="InterPro" id="IPR001841">
    <property type="entry name" value="Znf_RING"/>
</dbReference>
<proteinExistence type="predicted"/>
<feature type="domain" description="RING-type" evidence="7">
    <location>
        <begin position="125"/>
        <end position="166"/>
    </location>
</feature>
<keyword evidence="6" id="KW-0732">Signal</keyword>
<dbReference type="Proteomes" id="UP001652661">
    <property type="component" value="Chromosome 3R"/>
</dbReference>